<dbReference type="SUPFAM" id="SSF46689">
    <property type="entry name" value="Homeodomain-like"/>
    <property type="match status" value="1"/>
</dbReference>
<sequence length="260" mass="26750">MTPPKSRPKDPDEPGAAAEEPAGGPAETPPDAAGRTDGGRTEGGRTSGRGTGGPGTGDLKAGGRGMRADARRNRARILAAAGEVFAEKGPAASTEEVAARAGVAVGTVFKHFPTKRDLLQAIMKDLLAGLTREVEDLATGDDPAAALFGFMERMVEQAAHKRTVVGLLAEADAGIQVADALLLLREGIETLLTRAQQAGAVREDACADEVIALLTGLCQGALHARWSPGLRRRTLAIVTDGLRTRPGVGAEPAEARPSSG</sequence>
<keyword evidence="8" id="KW-1185">Reference proteome</keyword>
<dbReference type="Pfam" id="PF00440">
    <property type="entry name" value="TetR_N"/>
    <property type="match status" value="1"/>
</dbReference>
<dbReference type="Gene3D" id="1.10.357.10">
    <property type="entry name" value="Tetracycline Repressor, domain 2"/>
    <property type="match status" value="1"/>
</dbReference>
<feature type="domain" description="HTH tetR-type" evidence="6">
    <location>
        <begin position="71"/>
        <end position="130"/>
    </location>
</feature>
<dbReference type="PROSITE" id="PS01081">
    <property type="entry name" value="HTH_TETR_1"/>
    <property type="match status" value="1"/>
</dbReference>
<gene>
    <name evidence="7" type="ORF">GCM10010140_45620</name>
</gene>
<feature type="compositionally biased region" description="Gly residues" evidence="5">
    <location>
        <begin position="45"/>
        <end position="65"/>
    </location>
</feature>
<evidence type="ECO:0000256" key="1">
    <source>
        <dbReference type="ARBA" id="ARBA00023015"/>
    </source>
</evidence>
<evidence type="ECO:0000256" key="4">
    <source>
        <dbReference type="PROSITE-ProRule" id="PRU00335"/>
    </source>
</evidence>
<evidence type="ECO:0000313" key="7">
    <source>
        <dbReference type="EMBL" id="GGQ10157.1"/>
    </source>
</evidence>
<evidence type="ECO:0000256" key="5">
    <source>
        <dbReference type="SAM" id="MobiDB-lite"/>
    </source>
</evidence>
<dbReference type="PANTHER" id="PTHR30055:SF234">
    <property type="entry name" value="HTH-TYPE TRANSCRIPTIONAL REGULATOR BETI"/>
    <property type="match status" value="1"/>
</dbReference>
<name>A0ABQ2R607_9ACTN</name>
<feature type="compositionally biased region" description="Low complexity" evidence="5">
    <location>
        <begin position="14"/>
        <end position="35"/>
    </location>
</feature>
<protein>
    <recommendedName>
        <fullName evidence="6">HTH tetR-type domain-containing protein</fullName>
    </recommendedName>
</protein>
<dbReference type="Pfam" id="PF21597">
    <property type="entry name" value="TetR_C_43"/>
    <property type="match status" value="1"/>
</dbReference>
<dbReference type="SUPFAM" id="SSF48498">
    <property type="entry name" value="Tetracyclin repressor-like, C-terminal domain"/>
    <property type="match status" value="1"/>
</dbReference>
<organism evidence="7 8">
    <name type="scientific">Streptosporangium pseudovulgare</name>
    <dbReference type="NCBI Taxonomy" id="35765"/>
    <lineage>
        <taxon>Bacteria</taxon>
        <taxon>Bacillati</taxon>
        <taxon>Actinomycetota</taxon>
        <taxon>Actinomycetes</taxon>
        <taxon>Streptosporangiales</taxon>
        <taxon>Streptosporangiaceae</taxon>
        <taxon>Streptosporangium</taxon>
    </lineage>
</organism>
<dbReference type="PANTHER" id="PTHR30055">
    <property type="entry name" value="HTH-TYPE TRANSCRIPTIONAL REGULATOR RUTR"/>
    <property type="match status" value="1"/>
</dbReference>
<dbReference type="InterPro" id="IPR001647">
    <property type="entry name" value="HTH_TetR"/>
</dbReference>
<dbReference type="InterPro" id="IPR036271">
    <property type="entry name" value="Tet_transcr_reg_TetR-rel_C_sf"/>
</dbReference>
<dbReference type="PROSITE" id="PS50977">
    <property type="entry name" value="HTH_TETR_2"/>
    <property type="match status" value="1"/>
</dbReference>
<proteinExistence type="predicted"/>
<keyword evidence="1" id="KW-0805">Transcription regulation</keyword>
<evidence type="ECO:0000259" key="6">
    <source>
        <dbReference type="PROSITE" id="PS50977"/>
    </source>
</evidence>
<reference evidence="8" key="1">
    <citation type="journal article" date="2019" name="Int. J. Syst. Evol. Microbiol.">
        <title>The Global Catalogue of Microorganisms (GCM) 10K type strain sequencing project: providing services to taxonomists for standard genome sequencing and annotation.</title>
        <authorList>
            <consortium name="The Broad Institute Genomics Platform"/>
            <consortium name="The Broad Institute Genome Sequencing Center for Infectious Disease"/>
            <person name="Wu L."/>
            <person name="Ma J."/>
        </authorList>
    </citation>
    <scope>NUCLEOTIDE SEQUENCE [LARGE SCALE GENOMIC DNA]</scope>
    <source>
        <strain evidence="8">JCM 3115</strain>
    </source>
</reference>
<evidence type="ECO:0000313" key="8">
    <source>
        <dbReference type="Proteomes" id="UP000611554"/>
    </source>
</evidence>
<dbReference type="PRINTS" id="PR00455">
    <property type="entry name" value="HTHTETR"/>
</dbReference>
<feature type="region of interest" description="Disordered" evidence="5">
    <location>
        <begin position="1"/>
        <end position="68"/>
    </location>
</feature>
<comment type="caution">
    <text evidence="7">The sequence shown here is derived from an EMBL/GenBank/DDBJ whole genome shotgun (WGS) entry which is preliminary data.</text>
</comment>
<evidence type="ECO:0000256" key="3">
    <source>
        <dbReference type="ARBA" id="ARBA00023163"/>
    </source>
</evidence>
<evidence type="ECO:0000256" key="2">
    <source>
        <dbReference type="ARBA" id="ARBA00023125"/>
    </source>
</evidence>
<dbReference type="InterPro" id="IPR009057">
    <property type="entry name" value="Homeodomain-like_sf"/>
</dbReference>
<dbReference type="EMBL" id="BMQJ01000011">
    <property type="protein sequence ID" value="GGQ10157.1"/>
    <property type="molecule type" value="Genomic_DNA"/>
</dbReference>
<dbReference type="Proteomes" id="UP000611554">
    <property type="component" value="Unassembled WGS sequence"/>
</dbReference>
<dbReference type="InterPro" id="IPR050109">
    <property type="entry name" value="HTH-type_TetR-like_transc_reg"/>
</dbReference>
<dbReference type="InterPro" id="IPR049445">
    <property type="entry name" value="TetR_SbtR-like_C"/>
</dbReference>
<dbReference type="InterPro" id="IPR023772">
    <property type="entry name" value="DNA-bd_HTH_TetR-type_CS"/>
</dbReference>
<keyword evidence="2 4" id="KW-0238">DNA-binding</keyword>
<feature type="DNA-binding region" description="H-T-H motif" evidence="4">
    <location>
        <begin position="93"/>
        <end position="112"/>
    </location>
</feature>
<keyword evidence="3" id="KW-0804">Transcription</keyword>
<accession>A0ABQ2R607</accession>